<evidence type="ECO:0000256" key="1">
    <source>
        <dbReference type="SAM" id="MobiDB-lite"/>
    </source>
</evidence>
<gene>
    <name evidence="3" type="ORF">Pcinc_003426</name>
</gene>
<organism evidence="3 4">
    <name type="scientific">Petrolisthes cinctipes</name>
    <name type="common">Flat porcelain crab</name>
    <dbReference type="NCBI Taxonomy" id="88211"/>
    <lineage>
        <taxon>Eukaryota</taxon>
        <taxon>Metazoa</taxon>
        <taxon>Ecdysozoa</taxon>
        <taxon>Arthropoda</taxon>
        <taxon>Crustacea</taxon>
        <taxon>Multicrustacea</taxon>
        <taxon>Malacostraca</taxon>
        <taxon>Eumalacostraca</taxon>
        <taxon>Eucarida</taxon>
        <taxon>Decapoda</taxon>
        <taxon>Pleocyemata</taxon>
        <taxon>Anomura</taxon>
        <taxon>Galatheoidea</taxon>
        <taxon>Porcellanidae</taxon>
        <taxon>Petrolisthes</taxon>
    </lineage>
</organism>
<sequence length="143" mass="16790">MSAIRWVWWIILALCGTLALATKNASKEDDILLSQDYIDDIKEYSSHHAEHAKDKYTERLNKIDLLDDEYPEDEDFEVDHRDDEDYDEEDDYEDDEDEDYYDDDDDDDEGGCGGGDDDDDDDDDYDDEELSPVEAVIEEYFTR</sequence>
<evidence type="ECO:0000313" key="3">
    <source>
        <dbReference type="EMBL" id="KAK3892736.1"/>
    </source>
</evidence>
<accession>A0AAE1GIZ4</accession>
<dbReference type="EMBL" id="JAWQEG010000248">
    <property type="protein sequence ID" value="KAK3892736.1"/>
    <property type="molecule type" value="Genomic_DNA"/>
</dbReference>
<feature type="region of interest" description="Disordered" evidence="1">
    <location>
        <begin position="66"/>
        <end position="143"/>
    </location>
</feature>
<feature type="compositionally biased region" description="Acidic residues" evidence="1">
    <location>
        <begin position="66"/>
        <end position="77"/>
    </location>
</feature>
<name>A0AAE1GIZ4_PETCI</name>
<feature type="signal peptide" evidence="2">
    <location>
        <begin position="1"/>
        <end position="21"/>
    </location>
</feature>
<keyword evidence="2" id="KW-0732">Signal</keyword>
<reference evidence="3" key="1">
    <citation type="submission" date="2023-10" db="EMBL/GenBank/DDBJ databases">
        <title>Genome assemblies of two species of porcelain crab, Petrolisthes cinctipes and Petrolisthes manimaculis (Anomura: Porcellanidae).</title>
        <authorList>
            <person name="Angst P."/>
        </authorList>
    </citation>
    <scope>NUCLEOTIDE SEQUENCE</scope>
    <source>
        <strain evidence="3">PB745_01</strain>
        <tissue evidence="3">Gill</tissue>
    </source>
</reference>
<feature type="chain" id="PRO_5042087719" evidence="2">
    <location>
        <begin position="22"/>
        <end position="143"/>
    </location>
</feature>
<evidence type="ECO:0000256" key="2">
    <source>
        <dbReference type="SAM" id="SignalP"/>
    </source>
</evidence>
<comment type="caution">
    <text evidence="3">The sequence shown here is derived from an EMBL/GenBank/DDBJ whole genome shotgun (WGS) entry which is preliminary data.</text>
</comment>
<protein>
    <submittedName>
        <fullName evidence="3">Uncharacterized protein</fullName>
    </submittedName>
</protein>
<dbReference type="AlphaFoldDB" id="A0AAE1GIZ4"/>
<keyword evidence="4" id="KW-1185">Reference proteome</keyword>
<evidence type="ECO:0000313" key="4">
    <source>
        <dbReference type="Proteomes" id="UP001286313"/>
    </source>
</evidence>
<dbReference type="Proteomes" id="UP001286313">
    <property type="component" value="Unassembled WGS sequence"/>
</dbReference>
<feature type="compositionally biased region" description="Acidic residues" evidence="1">
    <location>
        <begin position="84"/>
        <end position="131"/>
    </location>
</feature>
<proteinExistence type="predicted"/>